<evidence type="ECO:0000259" key="1">
    <source>
        <dbReference type="Pfam" id="PF05050"/>
    </source>
</evidence>
<accession>A0A917KLI1</accession>
<evidence type="ECO:0000313" key="2">
    <source>
        <dbReference type="EMBL" id="GGJ19270.1"/>
    </source>
</evidence>
<organism evidence="2 3">
    <name type="scientific">Streptomyces brasiliensis</name>
    <dbReference type="NCBI Taxonomy" id="1954"/>
    <lineage>
        <taxon>Bacteria</taxon>
        <taxon>Bacillati</taxon>
        <taxon>Actinomycetota</taxon>
        <taxon>Actinomycetes</taxon>
        <taxon>Kitasatosporales</taxon>
        <taxon>Streptomycetaceae</taxon>
        <taxon>Streptomyces</taxon>
    </lineage>
</organism>
<dbReference type="Proteomes" id="UP000657574">
    <property type="component" value="Unassembled WGS sequence"/>
</dbReference>
<keyword evidence="3" id="KW-1185">Reference proteome</keyword>
<dbReference type="Pfam" id="PF05050">
    <property type="entry name" value="Methyltransf_21"/>
    <property type="match status" value="1"/>
</dbReference>
<dbReference type="InterPro" id="IPR052514">
    <property type="entry name" value="SAM-dependent_MTase"/>
</dbReference>
<proteinExistence type="predicted"/>
<name>A0A917KLI1_9ACTN</name>
<gene>
    <name evidence="2" type="ORF">GCM10010121_032770</name>
</gene>
<feature type="domain" description="Methyltransferase FkbM" evidence="1">
    <location>
        <begin position="82"/>
        <end position="218"/>
    </location>
</feature>
<dbReference type="PANTHER" id="PTHR34203">
    <property type="entry name" value="METHYLTRANSFERASE, FKBM FAMILY PROTEIN"/>
    <property type="match status" value="1"/>
</dbReference>
<dbReference type="SUPFAM" id="SSF53335">
    <property type="entry name" value="S-adenosyl-L-methionine-dependent methyltransferases"/>
    <property type="match status" value="1"/>
</dbReference>
<reference evidence="2" key="2">
    <citation type="submission" date="2020-09" db="EMBL/GenBank/DDBJ databases">
        <authorList>
            <person name="Sun Q."/>
            <person name="Ohkuma M."/>
        </authorList>
    </citation>
    <scope>NUCLEOTIDE SEQUENCE</scope>
    <source>
        <strain evidence="2">JCM 3086</strain>
    </source>
</reference>
<dbReference type="Gene3D" id="3.40.50.150">
    <property type="entry name" value="Vaccinia Virus protein VP39"/>
    <property type="match status" value="1"/>
</dbReference>
<dbReference type="InterPro" id="IPR006342">
    <property type="entry name" value="FkbM_mtfrase"/>
</dbReference>
<comment type="caution">
    <text evidence="2">The sequence shown here is derived from an EMBL/GenBank/DDBJ whole genome shotgun (WGS) entry which is preliminary data.</text>
</comment>
<reference evidence="2" key="1">
    <citation type="journal article" date="2014" name="Int. J. Syst. Evol. Microbiol.">
        <title>Complete genome sequence of Corynebacterium casei LMG S-19264T (=DSM 44701T), isolated from a smear-ripened cheese.</title>
        <authorList>
            <consortium name="US DOE Joint Genome Institute (JGI-PGF)"/>
            <person name="Walter F."/>
            <person name="Albersmeier A."/>
            <person name="Kalinowski J."/>
            <person name="Ruckert C."/>
        </authorList>
    </citation>
    <scope>NUCLEOTIDE SEQUENCE</scope>
    <source>
        <strain evidence="2">JCM 3086</strain>
    </source>
</reference>
<dbReference type="EMBL" id="BMQA01000009">
    <property type="protein sequence ID" value="GGJ19270.1"/>
    <property type="molecule type" value="Genomic_DNA"/>
</dbReference>
<dbReference type="InterPro" id="IPR029063">
    <property type="entry name" value="SAM-dependent_MTases_sf"/>
</dbReference>
<evidence type="ECO:0000313" key="3">
    <source>
        <dbReference type="Proteomes" id="UP000657574"/>
    </source>
</evidence>
<dbReference type="AlphaFoldDB" id="A0A917KLI1"/>
<dbReference type="NCBIfam" id="TIGR01444">
    <property type="entry name" value="fkbM_fam"/>
    <property type="match status" value="1"/>
</dbReference>
<sequence>MLAHAPSVRPVPASDIIRVHRKKFPYRGFAEIDSPYCPPFVMFCVNDDAAALDTLWNGKFGYEPGTLSTWARLAAKSATIADVGAHVGYFSMIAALANPQAKIHSFEPVDQIHARLSVNVRSNGVQNVKLYQAGVSSKPGWAEISVRFSGNLLSTGSTLEGAATDAEPKRIRLHTLDEVFADTKLDLVKVDVEGHEMSVLRGARRVLKRDRPTVIMEALVKVPLDGLVAKFEPLGYDCHWITEHDGTLVPWHQPRPPRTRNLLFTPQA</sequence>
<dbReference type="PANTHER" id="PTHR34203:SF13">
    <property type="entry name" value="EXPRESSED PROTEIN"/>
    <property type="match status" value="1"/>
</dbReference>
<protein>
    <recommendedName>
        <fullName evidence="1">Methyltransferase FkbM domain-containing protein</fullName>
    </recommendedName>
</protein>